<dbReference type="GO" id="GO:0008173">
    <property type="term" value="F:RNA methyltransferase activity"/>
    <property type="evidence" value="ECO:0007669"/>
    <property type="project" value="InterPro"/>
</dbReference>
<name>A0AAD5SM69_9FUNG</name>
<feature type="coiled-coil region" evidence="5">
    <location>
        <begin position="75"/>
        <end position="109"/>
    </location>
</feature>
<feature type="compositionally biased region" description="Basic and acidic residues" evidence="6">
    <location>
        <begin position="18"/>
        <end position="36"/>
    </location>
</feature>
<feature type="active site" description="Nucleophile" evidence="4">
    <location>
        <position position="465"/>
    </location>
</feature>
<dbReference type="PANTHER" id="PTHR45904">
    <property type="entry name" value="TRNA (URACIL-5-)-METHYLTRANSFERASE"/>
    <property type="match status" value="1"/>
</dbReference>
<organism evidence="8 9">
    <name type="scientific">Physocladia obscura</name>
    <dbReference type="NCBI Taxonomy" id="109957"/>
    <lineage>
        <taxon>Eukaryota</taxon>
        <taxon>Fungi</taxon>
        <taxon>Fungi incertae sedis</taxon>
        <taxon>Chytridiomycota</taxon>
        <taxon>Chytridiomycota incertae sedis</taxon>
        <taxon>Chytridiomycetes</taxon>
        <taxon>Chytridiales</taxon>
        <taxon>Chytriomycetaceae</taxon>
        <taxon>Physocladia</taxon>
    </lineage>
</organism>
<dbReference type="InterPro" id="IPR029063">
    <property type="entry name" value="SAM-dependent_MTases_sf"/>
</dbReference>
<evidence type="ECO:0000313" key="8">
    <source>
        <dbReference type="EMBL" id="KAJ3085294.1"/>
    </source>
</evidence>
<dbReference type="SUPFAM" id="SSF53335">
    <property type="entry name" value="S-adenosyl-L-methionine-dependent methyltransferases"/>
    <property type="match status" value="1"/>
</dbReference>
<dbReference type="AlphaFoldDB" id="A0AAD5SM69"/>
<evidence type="ECO:0000256" key="4">
    <source>
        <dbReference type="PROSITE-ProRule" id="PRU01024"/>
    </source>
</evidence>
<feature type="non-terminal residue" evidence="8">
    <location>
        <position position="522"/>
    </location>
</feature>
<evidence type="ECO:0000256" key="2">
    <source>
        <dbReference type="ARBA" id="ARBA00022679"/>
    </source>
</evidence>
<evidence type="ECO:0000256" key="5">
    <source>
        <dbReference type="SAM" id="Coils"/>
    </source>
</evidence>
<evidence type="ECO:0000259" key="7">
    <source>
        <dbReference type="Pfam" id="PF13847"/>
    </source>
</evidence>
<dbReference type="GO" id="GO:0006396">
    <property type="term" value="P:RNA processing"/>
    <property type="evidence" value="ECO:0007669"/>
    <property type="project" value="InterPro"/>
</dbReference>
<dbReference type="Gene3D" id="2.40.50.1070">
    <property type="match status" value="1"/>
</dbReference>
<feature type="domain" description="Methyltransferase" evidence="7">
    <location>
        <begin position="356"/>
        <end position="421"/>
    </location>
</feature>
<feature type="region of interest" description="Disordered" evidence="6">
    <location>
        <begin position="1"/>
        <end position="63"/>
    </location>
</feature>
<evidence type="ECO:0000256" key="6">
    <source>
        <dbReference type="SAM" id="MobiDB-lite"/>
    </source>
</evidence>
<feature type="compositionally biased region" description="Basic and acidic residues" evidence="6">
    <location>
        <begin position="44"/>
        <end position="63"/>
    </location>
</feature>
<keyword evidence="5" id="KW-0175">Coiled coil</keyword>
<accession>A0AAD5SM69</accession>
<gene>
    <name evidence="8" type="primary">TRMT2A</name>
    <name evidence="8" type="ORF">HK100_009094</name>
</gene>
<feature type="binding site" evidence="4">
    <location>
        <position position="306"/>
    </location>
    <ligand>
        <name>S-adenosyl-L-methionine</name>
        <dbReference type="ChEBI" id="CHEBI:59789"/>
    </ligand>
</feature>
<comment type="similarity">
    <text evidence="4">Belongs to the class I-like SAM-binding methyltransferase superfamily. RNA M5U methyltransferase family.</text>
</comment>
<keyword evidence="9" id="KW-1185">Reference proteome</keyword>
<keyword evidence="3 4" id="KW-0949">S-adenosyl-L-methionine</keyword>
<proteinExistence type="inferred from homology"/>
<evidence type="ECO:0000313" key="9">
    <source>
        <dbReference type="Proteomes" id="UP001211907"/>
    </source>
</evidence>
<feature type="binding site" evidence="4">
    <location>
        <position position="437"/>
    </location>
    <ligand>
        <name>S-adenosyl-L-methionine</name>
        <dbReference type="ChEBI" id="CHEBI:59789"/>
    </ligand>
</feature>
<feature type="binding site" evidence="4">
    <location>
        <position position="386"/>
    </location>
    <ligand>
        <name>S-adenosyl-L-methionine</name>
        <dbReference type="ChEBI" id="CHEBI:59789"/>
    </ligand>
</feature>
<protein>
    <submittedName>
        <fullName evidence="8">tRNA methyltransferase 2</fullName>
    </submittedName>
</protein>
<dbReference type="PROSITE" id="PS51687">
    <property type="entry name" value="SAM_MT_RNA_M5U"/>
    <property type="match status" value="1"/>
</dbReference>
<comment type="caution">
    <text evidence="8">The sequence shown here is derived from an EMBL/GenBank/DDBJ whole genome shotgun (WGS) entry which is preliminary data.</text>
</comment>
<dbReference type="CDD" id="cd02440">
    <property type="entry name" value="AdoMet_MTases"/>
    <property type="match status" value="1"/>
</dbReference>
<keyword evidence="1 4" id="KW-0489">Methyltransferase</keyword>
<dbReference type="InterPro" id="IPR025714">
    <property type="entry name" value="Methyltranfer_dom"/>
</dbReference>
<dbReference type="PANTHER" id="PTHR45904:SF2">
    <property type="entry name" value="TRNA (URACIL-5-)-METHYLTRANSFERASE HOMOLOG A"/>
    <property type="match status" value="1"/>
</dbReference>
<reference evidence="8" key="1">
    <citation type="submission" date="2020-05" db="EMBL/GenBank/DDBJ databases">
        <title>Phylogenomic resolution of chytrid fungi.</title>
        <authorList>
            <person name="Stajich J.E."/>
            <person name="Amses K."/>
            <person name="Simmons R."/>
            <person name="Seto K."/>
            <person name="Myers J."/>
            <person name="Bonds A."/>
            <person name="Quandt C.A."/>
            <person name="Barry K."/>
            <person name="Liu P."/>
            <person name="Grigoriev I."/>
            <person name="Longcore J.E."/>
            <person name="James T.Y."/>
        </authorList>
    </citation>
    <scope>NUCLEOTIDE SEQUENCE</scope>
    <source>
        <strain evidence="8">JEL0513</strain>
    </source>
</reference>
<dbReference type="InterPro" id="IPR045850">
    <property type="entry name" value="TRM2_met"/>
</dbReference>
<dbReference type="GO" id="GO:0032259">
    <property type="term" value="P:methylation"/>
    <property type="evidence" value="ECO:0007669"/>
    <property type="project" value="UniProtKB-KW"/>
</dbReference>
<dbReference type="Proteomes" id="UP001211907">
    <property type="component" value="Unassembled WGS sequence"/>
</dbReference>
<dbReference type="Gene3D" id="3.40.50.150">
    <property type="entry name" value="Vaccinia Virus protein VP39"/>
    <property type="match status" value="1"/>
</dbReference>
<comment type="caution">
    <text evidence="4">Lacks conserved residue(s) required for the propagation of feature annotation.</text>
</comment>
<dbReference type="EMBL" id="JADGJH010004576">
    <property type="protein sequence ID" value="KAJ3085294.1"/>
    <property type="molecule type" value="Genomic_DNA"/>
</dbReference>
<sequence length="522" mass="57966">AKVEAFTLKNSPNISVSIDDREERHDSRDRPQRSDGRGAAGSKRARENNADDNDARTPQEKINDQVTPLWRQPYLDQLAQKLVRFKNGLGSLKKELLKLINSRDVLEEKKAELEYLRLLGKVSICELQDVVPSPVIDGYRNKCEFTVGFDLDGKPTVGFLLGLFKEGITCVLPPDECLNVSPVAKKVAATFQAFINESKLLPYDRIKQVGFWRLVQVRNQTTGDVMVVVQVNPVGSDAEDRKEAIKLLTERFQEAGYLKTLLVQESSEAHNGFIDNIPCTPLIGEGIVYEELLGLKFRISPTSFFQINTEATKGLYSCVRDWATNSTAVAAGDPENTESVNEATETTAVTATTAPSKNVVLLDLCCGTGTIGLILASKVKKVIGVEMVAEAIKDAEFNARLQKQENVSYICKKVEDAMHEVFKYHVNPGDEVVAVLDPPRAGVHDNVIRAIRGCKGINKIVFVSCDFENALKNFIGLCRPSSKKFEGLPFRPVRAVPYDLFPHSSHCEFVVELNRVSLPKRK</sequence>
<evidence type="ECO:0000256" key="3">
    <source>
        <dbReference type="ARBA" id="ARBA00022691"/>
    </source>
</evidence>
<dbReference type="InterPro" id="IPR010280">
    <property type="entry name" value="U5_MeTrfase_fam"/>
</dbReference>
<evidence type="ECO:0000256" key="1">
    <source>
        <dbReference type="ARBA" id="ARBA00022603"/>
    </source>
</evidence>
<keyword evidence="2 4" id="KW-0808">Transferase</keyword>
<dbReference type="GO" id="GO:0003723">
    <property type="term" value="F:RNA binding"/>
    <property type="evidence" value="ECO:0007669"/>
    <property type="project" value="TreeGrafter"/>
</dbReference>
<dbReference type="Pfam" id="PF13847">
    <property type="entry name" value="Methyltransf_31"/>
    <property type="match status" value="1"/>
</dbReference>